<feature type="non-terminal residue" evidence="1">
    <location>
        <position position="81"/>
    </location>
</feature>
<name>A0ACA9R1V1_9GLOM</name>
<keyword evidence="2" id="KW-1185">Reference proteome</keyword>
<protein>
    <submittedName>
        <fullName evidence="1">48_t:CDS:1</fullName>
    </submittedName>
</protein>
<organism evidence="1 2">
    <name type="scientific">Dentiscutata heterogama</name>
    <dbReference type="NCBI Taxonomy" id="1316150"/>
    <lineage>
        <taxon>Eukaryota</taxon>
        <taxon>Fungi</taxon>
        <taxon>Fungi incertae sedis</taxon>
        <taxon>Mucoromycota</taxon>
        <taxon>Glomeromycotina</taxon>
        <taxon>Glomeromycetes</taxon>
        <taxon>Diversisporales</taxon>
        <taxon>Gigasporaceae</taxon>
        <taxon>Dentiscutata</taxon>
    </lineage>
</organism>
<dbReference type="Proteomes" id="UP000789702">
    <property type="component" value="Unassembled WGS sequence"/>
</dbReference>
<reference evidence="1" key="1">
    <citation type="submission" date="2021-06" db="EMBL/GenBank/DDBJ databases">
        <authorList>
            <person name="Kallberg Y."/>
            <person name="Tangrot J."/>
            <person name="Rosling A."/>
        </authorList>
    </citation>
    <scope>NUCLEOTIDE SEQUENCE</scope>
    <source>
        <strain evidence="1">IL203A</strain>
    </source>
</reference>
<evidence type="ECO:0000313" key="1">
    <source>
        <dbReference type="EMBL" id="CAG8772947.1"/>
    </source>
</evidence>
<accession>A0ACA9R1V1</accession>
<comment type="caution">
    <text evidence="1">The sequence shown here is derived from an EMBL/GenBank/DDBJ whole genome shotgun (WGS) entry which is preliminary data.</text>
</comment>
<sequence length="81" mass="9372">MDLDSQKRPTAKDICLELTQWQNVLRDFSISGYDENKVLYIKENFLIADKIAKELQIPPPKHLDSIYTSTIINTKHIINAI</sequence>
<evidence type="ECO:0000313" key="2">
    <source>
        <dbReference type="Proteomes" id="UP000789702"/>
    </source>
</evidence>
<feature type="non-terminal residue" evidence="1">
    <location>
        <position position="1"/>
    </location>
</feature>
<gene>
    <name evidence="1" type="ORF">DHETER_LOCUS15947</name>
</gene>
<proteinExistence type="predicted"/>
<dbReference type="EMBL" id="CAJVPU010057995">
    <property type="protein sequence ID" value="CAG8772947.1"/>
    <property type="molecule type" value="Genomic_DNA"/>
</dbReference>